<gene>
    <name evidence="2" type="ORF">pclt_cds_1114</name>
</gene>
<sequence>MATTTQPIRPRPARRDGDCDCDGPVCRTLLTLLFTALFLLGAFALYSAFHGAHDANDYYANCVRLASARQAGPQCADSTDPDCVLAPQRTCAISTFAFIMASIFLWVFYVAILPVVGPFALYDWIVAALS</sequence>
<feature type="transmembrane region" description="Helical" evidence="1">
    <location>
        <begin position="96"/>
        <end position="121"/>
    </location>
</feature>
<dbReference type="EMBL" id="MK174290">
    <property type="protein sequence ID" value="QBZ81697.1"/>
    <property type="molecule type" value="Genomic_DNA"/>
</dbReference>
<accession>A0A4D6EJ18</accession>
<keyword evidence="1" id="KW-0472">Membrane</keyword>
<evidence type="ECO:0000256" key="1">
    <source>
        <dbReference type="SAM" id="Phobius"/>
    </source>
</evidence>
<dbReference type="Proteomes" id="UP001237152">
    <property type="component" value="Segment"/>
</dbReference>
<organism evidence="2 3">
    <name type="scientific">Pandoravirus celtis</name>
    <dbReference type="NCBI Taxonomy" id="2568002"/>
    <lineage>
        <taxon>Viruses</taxon>
        <taxon>Pandoravirus</taxon>
    </lineage>
</organism>
<reference evidence="2" key="1">
    <citation type="journal article" date="2019" name="Front. Microbiol.">
        <title>Pandoravirus Celtis Illustrates the Microevolution Processes at Work in the Giant Pandoraviridae Genomes.</title>
        <authorList>
            <person name="Legendre M."/>
            <person name="Alempic J.M."/>
            <person name="Philippe N."/>
            <person name="Lartigue A."/>
            <person name="Jeudy S."/>
            <person name="Poirot O."/>
            <person name="Ta N.T."/>
            <person name="Nin S."/>
            <person name="Coute Y."/>
            <person name="Abergel C."/>
            <person name="Claverie J.M."/>
        </authorList>
    </citation>
    <scope>NUCLEOTIDE SEQUENCE</scope>
</reference>
<evidence type="ECO:0000313" key="2">
    <source>
        <dbReference type="EMBL" id="QBZ81697.1"/>
    </source>
</evidence>
<protein>
    <submittedName>
        <fullName evidence="2">Uncharacterized protein</fullName>
    </submittedName>
</protein>
<feature type="transmembrane region" description="Helical" evidence="1">
    <location>
        <begin position="29"/>
        <end position="49"/>
    </location>
</feature>
<name>A0A4D6EJ18_9VIRU</name>
<keyword evidence="1" id="KW-1133">Transmembrane helix</keyword>
<proteinExistence type="predicted"/>
<keyword evidence="1" id="KW-0812">Transmembrane</keyword>
<evidence type="ECO:0000313" key="3">
    <source>
        <dbReference type="Proteomes" id="UP001237152"/>
    </source>
</evidence>